<protein>
    <submittedName>
        <fullName evidence="2">Uncharacterized protein</fullName>
    </submittedName>
</protein>
<geneLocation type="plasmid" evidence="2 3">
    <name>pCP13</name>
</geneLocation>
<keyword evidence="1" id="KW-1133">Transmembrane helix</keyword>
<dbReference type="HOGENOM" id="CLU_2952242_0_0_9"/>
<evidence type="ECO:0000256" key="1">
    <source>
        <dbReference type="SAM" id="Phobius"/>
    </source>
</evidence>
<evidence type="ECO:0000313" key="2">
    <source>
        <dbReference type="EMBL" id="BAB62451.1"/>
    </source>
</evidence>
<dbReference type="Proteomes" id="UP000000818">
    <property type="component" value="Plasmid pCP13"/>
</dbReference>
<dbReference type="AlphaFoldDB" id="Q93MD4"/>
<name>Q93MD4_CLOPE</name>
<keyword evidence="1" id="KW-0472">Membrane</keyword>
<keyword evidence="2" id="KW-0614">Plasmid</keyword>
<reference evidence="2 3" key="1">
    <citation type="journal article" date="2002" name="Proc. Natl. Acad. Sci. U.S.A.">
        <title>Complete genome sequence of Clostridium perfringens, an anaerobic flesh-eater.</title>
        <authorList>
            <person name="Shimizu T."/>
            <person name="Ohtani K."/>
            <person name="Hirakawa H."/>
            <person name="Ohshima K."/>
            <person name="Yamashita A."/>
            <person name="Shiba T."/>
            <person name="Ogasawara N."/>
            <person name="Hattori M."/>
            <person name="Kuhara S."/>
            <person name="Hayashi H."/>
        </authorList>
    </citation>
    <scope>NUCLEOTIDE SEQUENCE [LARGE SCALE GENOMIC DNA]</scope>
    <source>
        <strain evidence="3">13 / Type A</strain>
        <plasmid evidence="2 3">pCP13</plasmid>
    </source>
</reference>
<gene>
    <name evidence="2" type="ordered locus">PCP13</name>
</gene>
<keyword evidence="1" id="KW-0812">Transmembrane</keyword>
<sequence length="59" mass="6754">MTLLCCIISLCCSSWMFIYLYGLSATSSSAYNSVLYIFPCLFLIISLYLFYKIAIDDKN</sequence>
<organism evidence="2 3">
    <name type="scientific">Clostridium perfringens (strain 13 / Type A)</name>
    <dbReference type="NCBI Taxonomy" id="195102"/>
    <lineage>
        <taxon>Bacteria</taxon>
        <taxon>Bacillati</taxon>
        <taxon>Bacillota</taxon>
        <taxon>Clostridia</taxon>
        <taxon>Eubacteriales</taxon>
        <taxon>Clostridiaceae</taxon>
        <taxon>Clostridium</taxon>
    </lineage>
</organism>
<dbReference type="EMBL" id="AP003515">
    <property type="protein sequence ID" value="BAB62451.1"/>
    <property type="molecule type" value="Genomic_DNA"/>
</dbReference>
<evidence type="ECO:0000313" key="3">
    <source>
        <dbReference type="Proteomes" id="UP000000818"/>
    </source>
</evidence>
<accession>Q93MD4</accession>
<dbReference type="KEGG" id="cpe:PCP13"/>
<proteinExistence type="predicted"/>
<feature type="transmembrane region" description="Helical" evidence="1">
    <location>
        <begin position="30"/>
        <end position="51"/>
    </location>
</feature>